<gene>
    <name evidence="2" type="ORF">LY89DRAFT_692617</name>
</gene>
<name>A0A132B1L6_MOLSC</name>
<dbReference type="RefSeq" id="XP_018060633.1">
    <property type="nucleotide sequence ID" value="XM_018216572.1"/>
</dbReference>
<feature type="region of interest" description="Disordered" evidence="1">
    <location>
        <begin position="33"/>
        <end position="53"/>
    </location>
</feature>
<dbReference type="EMBL" id="KQ947449">
    <property type="protein sequence ID" value="KUJ06278.1"/>
    <property type="molecule type" value="Genomic_DNA"/>
</dbReference>
<evidence type="ECO:0000313" key="3">
    <source>
        <dbReference type="Proteomes" id="UP000070700"/>
    </source>
</evidence>
<sequence>MERRFSSSLLSSTLCCQLFFLFFFFSLFSGPRKLSGGQVSGSQGSDCAMGVAG</sequence>
<keyword evidence="3" id="KW-1185">Reference proteome</keyword>
<dbReference type="GeneID" id="28826298"/>
<feature type="compositionally biased region" description="Low complexity" evidence="1">
    <location>
        <begin position="33"/>
        <end position="45"/>
    </location>
</feature>
<evidence type="ECO:0000313" key="2">
    <source>
        <dbReference type="EMBL" id="KUJ06278.1"/>
    </source>
</evidence>
<dbReference type="AlphaFoldDB" id="A0A132B1L6"/>
<dbReference type="Proteomes" id="UP000070700">
    <property type="component" value="Unassembled WGS sequence"/>
</dbReference>
<dbReference type="InParanoid" id="A0A132B1L6"/>
<accession>A0A132B1L6</accession>
<protein>
    <submittedName>
        <fullName evidence="2">Uncharacterized protein</fullName>
    </submittedName>
</protein>
<proteinExistence type="predicted"/>
<dbReference type="KEGG" id="psco:LY89DRAFT_692617"/>
<reference evidence="2 3" key="1">
    <citation type="submission" date="2015-10" db="EMBL/GenBank/DDBJ databases">
        <title>Full genome of DAOMC 229536 Phialocephala scopiformis, a fungal endophyte of spruce producing the potent anti-insectan compound rugulosin.</title>
        <authorList>
            <consortium name="DOE Joint Genome Institute"/>
            <person name="Walker A.K."/>
            <person name="Frasz S.L."/>
            <person name="Seifert K.A."/>
            <person name="Miller J.D."/>
            <person name="Mondo S.J."/>
            <person name="Labutti K."/>
            <person name="Lipzen A."/>
            <person name="Dockter R."/>
            <person name="Kennedy M."/>
            <person name="Grigoriev I.V."/>
            <person name="Spatafora J.W."/>
        </authorList>
    </citation>
    <scope>NUCLEOTIDE SEQUENCE [LARGE SCALE GENOMIC DNA]</scope>
    <source>
        <strain evidence="2 3">CBS 120377</strain>
    </source>
</reference>
<evidence type="ECO:0000256" key="1">
    <source>
        <dbReference type="SAM" id="MobiDB-lite"/>
    </source>
</evidence>
<organism evidence="2 3">
    <name type="scientific">Mollisia scopiformis</name>
    <name type="common">Conifer needle endophyte fungus</name>
    <name type="synonym">Phialocephala scopiformis</name>
    <dbReference type="NCBI Taxonomy" id="149040"/>
    <lineage>
        <taxon>Eukaryota</taxon>
        <taxon>Fungi</taxon>
        <taxon>Dikarya</taxon>
        <taxon>Ascomycota</taxon>
        <taxon>Pezizomycotina</taxon>
        <taxon>Leotiomycetes</taxon>
        <taxon>Helotiales</taxon>
        <taxon>Mollisiaceae</taxon>
        <taxon>Mollisia</taxon>
    </lineage>
</organism>